<dbReference type="EMBL" id="AACB03000005">
    <property type="protein sequence ID" value="KAE8301571.1"/>
    <property type="molecule type" value="Genomic_DNA"/>
</dbReference>
<organism evidence="2 3">
    <name type="scientific">Giardia intestinalis (strain ATCC 50803 / WB clone C6)</name>
    <name type="common">Giardia lamblia</name>
    <dbReference type="NCBI Taxonomy" id="184922"/>
    <lineage>
        <taxon>Eukaryota</taxon>
        <taxon>Metamonada</taxon>
        <taxon>Diplomonadida</taxon>
        <taxon>Hexamitidae</taxon>
        <taxon>Giardiinae</taxon>
        <taxon>Giardia</taxon>
    </lineage>
</organism>
<evidence type="ECO:0000313" key="2">
    <source>
        <dbReference type="EMBL" id="KAE8301571.1"/>
    </source>
</evidence>
<feature type="compositionally biased region" description="Low complexity" evidence="1">
    <location>
        <begin position="173"/>
        <end position="189"/>
    </location>
</feature>
<dbReference type="Proteomes" id="UP000001548">
    <property type="component" value="Unassembled WGS sequence"/>
</dbReference>
<evidence type="ECO:0000256" key="1">
    <source>
        <dbReference type="SAM" id="MobiDB-lite"/>
    </source>
</evidence>
<dbReference type="InterPro" id="IPR001313">
    <property type="entry name" value="Pumilio_RNA-bd_rpt"/>
</dbReference>
<dbReference type="SUPFAM" id="SSF48371">
    <property type="entry name" value="ARM repeat"/>
    <property type="match status" value="1"/>
</dbReference>
<proteinExistence type="predicted"/>
<sequence length="505" mass="55584">MFTDSPSSPESAFCSTSIYSDDSTARETPATGSFSHTSFSSSCSQNLNMHIGVRDSGFNSSIFPPVISHQSYGLPPPGLSLVSASACTKPGFQSTAQVHYQPQPVLHYPSINESTPPIVPLSINTQLEPIPQYGISSFVPVDQYAQQSIAPSSYYCPVSPPCQTVPVPYPTATTPYSSPQLSDSQSQSQKPGIPSPSFLAANIVSMYTTKQGSKNLQSLLSAHGKAAVQAILPHLHPHLIPCMFHIYGNHILQAMINQARQQVGPILYNLLGDPRILVQACINTYASWVVRTLFKEGQIDPAVLSQVIENFATICNNTCGNYVIQHLLENKKCPKSIIQQLINDAPELVFGKYSSHLLEKLIKENVLPKNFLLPFISKVALTRYLPTILESKYGSYVIEKAILKVVQIHGMIDTVTTILRICKYYIQKSSKHYKNILDGSTVIVCETAGCVGNCALCSFFQTSRQAFDMDKIKTMLESIESVNRSFIENVPQYEELQPLALPFFC</sequence>
<dbReference type="AlphaFoldDB" id="A8BL40"/>
<dbReference type="InterPro" id="IPR033133">
    <property type="entry name" value="PUM-HD"/>
</dbReference>
<dbReference type="GO" id="GO:0003729">
    <property type="term" value="F:mRNA binding"/>
    <property type="evidence" value="ECO:0000318"/>
    <property type="project" value="GO_Central"/>
</dbReference>
<reference evidence="2 3" key="1">
    <citation type="journal article" date="2007" name="Science">
        <title>Genomic minimalism in the early diverging intestinal parasite Giardia lamblia.</title>
        <authorList>
            <person name="Morrison H.G."/>
            <person name="McArthur A.G."/>
            <person name="Gillin F.D."/>
            <person name="Aley S.B."/>
            <person name="Adam R.D."/>
            <person name="Olsen G.J."/>
            <person name="Best A.A."/>
            <person name="Cande W.Z."/>
            <person name="Chen F."/>
            <person name="Cipriano M.J."/>
            <person name="Davids B.J."/>
            <person name="Dawson S.C."/>
            <person name="Elmendorf H.G."/>
            <person name="Hehl A.B."/>
            <person name="Holder M.E."/>
            <person name="Huse S.M."/>
            <person name="Kim U.U."/>
            <person name="Lasek-Nesselquist E."/>
            <person name="Manning G."/>
            <person name="Nigam A."/>
            <person name="Nixon J.E."/>
            <person name="Palm D."/>
            <person name="Passamaneck N.E."/>
            <person name="Prabhu A."/>
            <person name="Reich C.I."/>
            <person name="Reiner D.S."/>
            <person name="Samuelson J."/>
            <person name="Svard S.G."/>
            <person name="Sogin M.L."/>
        </authorList>
    </citation>
    <scope>NUCLEOTIDE SEQUENCE [LARGE SCALE GENOMIC DNA]</scope>
    <source>
        <strain evidence="2 3">WB C6</strain>
    </source>
</reference>
<dbReference type="RefSeq" id="XP_001706415.1">
    <property type="nucleotide sequence ID" value="XM_001706363.1"/>
</dbReference>
<dbReference type="GeneID" id="5699304"/>
<protein>
    <submittedName>
        <fullName evidence="2">Uncharacterized protein</fullName>
    </submittedName>
</protein>
<evidence type="ECO:0000313" key="3">
    <source>
        <dbReference type="Proteomes" id="UP000001548"/>
    </source>
</evidence>
<dbReference type="PANTHER" id="PTHR12537">
    <property type="entry name" value="RNA BINDING PROTEIN PUMILIO-RELATED"/>
    <property type="match status" value="1"/>
</dbReference>
<dbReference type="VEuPathDB" id="GiardiaDB:GL50803_17262"/>
<gene>
    <name evidence="2" type="ORF">GL50803_0017262</name>
</gene>
<dbReference type="HOGENOM" id="CLU_540195_0_0_1"/>
<dbReference type="OMA" id="QACINTY"/>
<dbReference type="Gene3D" id="1.25.10.10">
    <property type="entry name" value="Leucine-rich Repeat Variant"/>
    <property type="match status" value="1"/>
</dbReference>
<name>A8BL40_GIAIC</name>
<dbReference type="SMART" id="SM00025">
    <property type="entry name" value="Pumilio"/>
    <property type="match status" value="4"/>
</dbReference>
<comment type="caution">
    <text evidence="2">The sequence shown here is derived from an EMBL/GenBank/DDBJ whole genome shotgun (WGS) entry which is preliminary data.</text>
</comment>
<dbReference type="GO" id="GO:0010608">
    <property type="term" value="P:post-transcriptional regulation of gene expression"/>
    <property type="evidence" value="ECO:0000318"/>
    <property type="project" value="GO_Central"/>
</dbReference>
<keyword evidence="3" id="KW-1185">Reference proteome</keyword>
<accession>A8BL40</accession>
<dbReference type="Pfam" id="PF00806">
    <property type="entry name" value="PUF"/>
    <property type="match status" value="2"/>
</dbReference>
<dbReference type="PROSITE" id="PS50302">
    <property type="entry name" value="PUM"/>
    <property type="match status" value="1"/>
</dbReference>
<dbReference type="PROSITE" id="PS50303">
    <property type="entry name" value="PUM_HD"/>
    <property type="match status" value="1"/>
</dbReference>
<dbReference type="InterPro" id="IPR011989">
    <property type="entry name" value="ARM-like"/>
</dbReference>
<dbReference type="GO" id="GO:0005737">
    <property type="term" value="C:cytoplasm"/>
    <property type="evidence" value="ECO:0000318"/>
    <property type="project" value="GO_Central"/>
</dbReference>
<dbReference type="SMR" id="A8BL40"/>
<dbReference type="InterPro" id="IPR016024">
    <property type="entry name" value="ARM-type_fold"/>
</dbReference>
<dbReference type="PANTHER" id="PTHR12537:SF12">
    <property type="entry name" value="MATERNAL PROTEIN PUMILIO"/>
    <property type="match status" value="1"/>
</dbReference>
<dbReference type="KEGG" id="gla:GL50803_0017262"/>
<dbReference type="STRING" id="184922.A8BL40"/>
<feature type="region of interest" description="Disordered" evidence="1">
    <location>
        <begin position="173"/>
        <end position="193"/>
    </location>
</feature>